<name>A0A9P5JW54_9AGAM</name>
<dbReference type="AlphaFoldDB" id="A0A9P5JW54"/>
<reference evidence="2" key="2">
    <citation type="journal article" date="2020" name="Nat. Commun.">
        <title>Large-scale genome sequencing of mycorrhizal fungi provides insights into the early evolution of symbiotic traits.</title>
        <authorList>
            <person name="Miyauchi S."/>
            <person name="Kiss E."/>
            <person name="Kuo A."/>
            <person name="Drula E."/>
            <person name="Kohler A."/>
            <person name="Sanchez-Garcia M."/>
            <person name="Morin E."/>
            <person name="Andreopoulos B."/>
            <person name="Barry K.W."/>
            <person name="Bonito G."/>
            <person name="Buee M."/>
            <person name="Carver A."/>
            <person name="Chen C."/>
            <person name="Cichocki N."/>
            <person name="Clum A."/>
            <person name="Culley D."/>
            <person name="Crous P.W."/>
            <person name="Fauchery L."/>
            <person name="Girlanda M."/>
            <person name="Hayes R.D."/>
            <person name="Keri Z."/>
            <person name="LaButti K."/>
            <person name="Lipzen A."/>
            <person name="Lombard V."/>
            <person name="Magnuson J."/>
            <person name="Maillard F."/>
            <person name="Murat C."/>
            <person name="Nolan M."/>
            <person name="Ohm R.A."/>
            <person name="Pangilinan J."/>
            <person name="Pereira M.F."/>
            <person name="Perotto S."/>
            <person name="Peter M."/>
            <person name="Pfister S."/>
            <person name="Riley R."/>
            <person name="Sitrit Y."/>
            <person name="Stielow J.B."/>
            <person name="Szollosi G."/>
            <person name="Zifcakova L."/>
            <person name="Stursova M."/>
            <person name="Spatafora J.W."/>
            <person name="Tedersoo L."/>
            <person name="Vaario L.M."/>
            <person name="Yamada A."/>
            <person name="Yan M."/>
            <person name="Wang P."/>
            <person name="Xu J."/>
            <person name="Bruns T."/>
            <person name="Baldrian P."/>
            <person name="Vilgalys R."/>
            <person name="Dunand C."/>
            <person name="Henrissat B."/>
            <person name="Grigoriev I.V."/>
            <person name="Hibbett D."/>
            <person name="Nagy L.G."/>
            <person name="Martin F.M."/>
        </authorList>
    </citation>
    <scope>NUCLEOTIDE SEQUENCE</scope>
    <source>
        <strain evidence="2">Prilba</strain>
    </source>
</reference>
<feature type="non-terminal residue" evidence="2">
    <location>
        <position position="1"/>
    </location>
</feature>
<evidence type="ECO:0000313" key="2">
    <source>
        <dbReference type="EMBL" id="KAF8465633.1"/>
    </source>
</evidence>
<comment type="caution">
    <text evidence="2">The sequence shown here is derived from an EMBL/GenBank/DDBJ whole genome shotgun (WGS) entry which is preliminary data.</text>
</comment>
<organism evidence="2 3">
    <name type="scientific">Russula ochroleuca</name>
    <dbReference type="NCBI Taxonomy" id="152965"/>
    <lineage>
        <taxon>Eukaryota</taxon>
        <taxon>Fungi</taxon>
        <taxon>Dikarya</taxon>
        <taxon>Basidiomycota</taxon>
        <taxon>Agaricomycotina</taxon>
        <taxon>Agaricomycetes</taxon>
        <taxon>Russulales</taxon>
        <taxon>Russulaceae</taxon>
        <taxon>Russula</taxon>
    </lineage>
</organism>
<reference evidence="2" key="1">
    <citation type="submission" date="2019-10" db="EMBL/GenBank/DDBJ databases">
        <authorList>
            <consortium name="DOE Joint Genome Institute"/>
            <person name="Kuo A."/>
            <person name="Miyauchi S."/>
            <person name="Kiss E."/>
            <person name="Drula E."/>
            <person name="Kohler A."/>
            <person name="Sanchez-Garcia M."/>
            <person name="Andreopoulos B."/>
            <person name="Barry K.W."/>
            <person name="Bonito G."/>
            <person name="Buee M."/>
            <person name="Carver A."/>
            <person name="Chen C."/>
            <person name="Cichocki N."/>
            <person name="Clum A."/>
            <person name="Culley D."/>
            <person name="Crous P.W."/>
            <person name="Fauchery L."/>
            <person name="Girlanda M."/>
            <person name="Hayes R."/>
            <person name="Keri Z."/>
            <person name="LaButti K."/>
            <person name="Lipzen A."/>
            <person name="Lombard V."/>
            <person name="Magnuson J."/>
            <person name="Maillard F."/>
            <person name="Morin E."/>
            <person name="Murat C."/>
            <person name="Nolan M."/>
            <person name="Ohm R."/>
            <person name="Pangilinan J."/>
            <person name="Pereira M."/>
            <person name="Perotto S."/>
            <person name="Peter M."/>
            <person name="Riley R."/>
            <person name="Sitrit Y."/>
            <person name="Stielow B."/>
            <person name="Szollosi G."/>
            <person name="Zifcakova L."/>
            <person name="Stursova M."/>
            <person name="Spatafora J.W."/>
            <person name="Tedersoo L."/>
            <person name="Vaario L.-M."/>
            <person name="Yamada A."/>
            <person name="Yan M."/>
            <person name="Wang P."/>
            <person name="Xu J."/>
            <person name="Bruns T."/>
            <person name="Baldrian P."/>
            <person name="Vilgalys R."/>
            <person name="Henrissat B."/>
            <person name="Grigoriev I.V."/>
            <person name="Hibbett D."/>
            <person name="Nagy L.G."/>
            <person name="Martin F.M."/>
        </authorList>
    </citation>
    <scope>NUCLEOTIDE SEQUENCE</scope>
    <source>
        <strain evidence="2">Prilba</strain>
    </source>
</reference>
<feature type="region of interest" description="Disordered" evidence="1">
    <location>
        <begin position="1"/>
        <end position="64"/>
    </location>
</feature>
<dbReference type="OrthoDB" id="2158839at2759"/>
<accession>A0A9P5JW54</accession>
<feature type="compositionally biased region" description="Basic and acidic residues" evidence="1">
    <location>
        <begin position="36"/>
        <end position="64"/>
    </location>
</feature>
<dbReference type="Proteomes" id="UP000759537">
    <property type="component" value="Unassembled WGS sequence"/>
</dbReference>
<protein>
    <submittedName>
        <fullName evidence="2">Uncharacterized protein</fullName>
    </submittedName>
</protein>
<dbReference type="EMBL" id="WHVB01000046">
    <property type="protein sequence ID" value="KAF8465633.1"/>
    <property type="molecule type" value="Genomic_DNA"/>
</dbReference>
<keyword evidence="3" id="KW-1185">Reference proteome</keyword>
<feature type="compositionally biased region" description="Low complexity" evidence="1">
    <location>
        <begin position="15"/>
        <end position="35"/>
    </location>
</feature>
<evidence type="ECO:0000313" key="3">
    <source>
        <dbReference type="Proteomes" id="UP000759537"/>
    </source>
</evidence>
<evidence type="ECO:0000256" key="1">
    <source>
        <dbReference type="SAM" id="MobiDB-lite"/>
    </source>
</evidence>
<feature type="region of interest" description="Disordered" evidence="1">
    <location>
        <begin position="130"/>
        <end position="151"/>
    </location>
</feature>
<sequence>QKFNRARSISPAQAGSSRGRYRSYSPPTRGGSPPRRQAESHTRDHGGRARKDRREFFRPSADSRGEVCAACLGRHEHTFAKCDGHRLWDGSSGAARKHGLGKLVGTDGSPLCYDWQLPRGCQSTSHPEKHRCSGCGRSSHGAQSCPRAEKA</sequence>
<proteinExistence type="predicted"/>
<gene>
    <name evidence="2" type="ORF">DFH94DRAFT_639669</name>
</gene>